<dbReference type="Proteomes" id="UP000805193">
    <property type="component" value="Unassembled WGS sequence"/>
</dbReference>
<evidence type="ECO:0000313" key="2">
    <source>
        <dbReference type="Proteomes" id="UP000805193"/>
    </source>
</evidence>
<evidence type="ECO:0000313" key="1">
    <source>
        <dbReference type="EMBL" id="KAG0414911.1"/>
    </source>
</evidence>
<gene>
    <name evidence="1" type="ORF">HPB47_007923</name>
</gene>
<protein>
    <submittedName>
        <fullName evidence="1">Uncharacterized protein</fullName>
    </submittedName>
</protein>
<comment type="caution">
    <text evidence="1">The sequence shown here is derived from an EMBL/GenBank/DDBJ whole genome shotgun (WGS) entry which is preliminary data.</text>
</comment>
<dbReference type="EMBL" id="JABSTQ010011136">
    <property type="protein sequence ID" value="KAG0414911.1"/>
    <property type="molecule type" value="Genomic_DNA"/>
</dbReference>
<accession>A0AC60P6B8</accession>
<reference evidence="1 2" key="1">
    <citation type="journal article" date="2020" name="Cell">
        <title>Large-Scale Comparative Analyses of Tick Genomes Elucidate Their Genetic Diversity and Vector Capacities.</title>
        <authorList>
            <consortium name="Tick Genome and Microbiome Consortium (TIGMIC)"/>
            <person name="Jia N."/>
            <person name="Wang J."/>
            <person name="Shi W."/>
            <person name="Du L."/>
            <person name="Sun Y."/>
            <person name="Zhan W."/>
            <person name="Jiang J.F."/>
            <person name="Wang Q."/>
            <person name="Zhang B."/>
            <person name="Ji P."/>
            <person name="Bell-Sakyi L."/>
            <person name="Cui X.M."/>
            <person name="Yuan T.T."/>
            <person name="Jiang B.G."/>
            <person name="Yang W.F."/>
            <person name="Lam T.T."/>
            <person name="Chang Q.C."/>
            <person name="Ding S.J."/>
            <person name="Wang X.J."/>
            <person name="Zhu J.G."/>
            <person name="Ruan X.D."/>
            <person name="Zhao L."/>
            <person name="Wei J.T."/>
            <person name="Ye R.Z."/>
            <person name="Que T.C."/>
            <person name="Du C.H."/>
            <person name="Zhou Y.H."/>
            <person name="Cheng J.X."/>
            <person name="Dai P.F."/>
            <person name="Guo W.B."/>
            <person name="Han X.H."/>
            <person name="Huang E.J."/>
            <person name="Li L.F."/>
            <person name="Wei W."/>
            <person name="Gao Y.C."/>
            <person name="Liu J.Z."/>
            <person name="Shao H.Z."/>
            <person name="Wang X."/>
            <person name="Wang C.C."/>
            <person name="Yang T.C."/>
            <person name="Huo Q.B."/>
            <person name="Li W."/>
            <person name="Chen H.Y."/>
            <person name="Chen S.E."/>
            <person name="Zhou L.G."/>
            <person name="Ni X.B."/>
            <person name="Tian J.H."/>
            <person name="Sheng Y."/>
            <person name="Liu T."/>
            <person name="Pan Y.S."/>
            <person name="Xia L.Y."/>
            <person name="Li J."/>
            <person name="Zhao F."/>
            <person name="Cao W.C."/>
        </authorList>
    </citation>
    <scope>NUCLEOTIDE SEQUENCE [LARGE SCALE GENOMIC DNA]</scope>
    <source>
        <strain evidence="1">Iper-2018</strain>
    </source>
</reference>
<name>A0AC60P6B8_IXOPE</name>
<keyword evidence="2" id="KW-1185">Reference proteome</keyword>
<sequence>MKSRSLTHALVYKLAVIRAPLEVAVTDSVASVGGNAALRCLVPPAAREHVSLTTWVSDDDVNVFPFTDIAANRSRFQAFPSGLLLVTGVTRADERRRFRCVVKDSLTGEKVDSAVWGKLIVTVGSSTDTGGIKACVSVALVLLLNKCVE</sequence>
<proteinExistence type="predicted"/>
<organism evidence="1 2">
    <name type="scientific">Ixodes persulcatus</name>
    <name type="common">Taiga tick</name>
    <dbReference type="NCBI Taxonomy" id="34615"/>
    <lineage>
        <taxon>Eukaryota</taxon>
        <taxon>Metazoa</taxon>
        <taxon>Ecdysozoa</taxon>
        <taxon>Arthropoda</taxon>
        <taxon>Chelicerata</taxon>
        <taxon>Arachnida</taxon>
        <taxon>Acari</taxon>
        <taxon>Parasitiformes</taxon>
        <taxon>Ixodida</taxon>
        <taxon>Ixodoidea</taxon>
        <taxon>Ixodidae</taxon>
        <taxon>Ixodinae</taxon>
        <taxon>Ixodes</taxon>
    </lineage>
</organism>